<dbReference type="InterPro" id="IPR029061">
    <property type="entry name" value="THDP-binding"/>
</dbReference>
<gene>
    <name evidence="7" type="primary">OGDHL</name>
    <name evidence="7" type="ORF">EVAR_82232_1</name>
</gene>
<evidence type="ECO:0000256" key="3">
    <source>
        <dbReference type="ARBA" id="ARBA00022946"/>
    </source>
</evidence>
<dbReference type="InterPro" id="IPR011603">
    <property type="entry name" value="2oxoglutarate_DH_E1"/>
</dbReference>
<evidence type="ECO:0000313" key="7">
    <source>
        <dbReference type="EMBL" id="GBP43802.1"/>
    </source>
</evidence>
<keyword evidence="8" id="KW-1185">Reference proteome</keyword>
<comment type="similarity">
    <text evidence="2">Belongs to the alpha-ketoglutarate dehydrogenase family.</text>
</comment>
<dbReference type="GO" id="GO:0045252">
    <property type="term" value="C:oxoglutarate dehydrogenase complex"/>
    <property type="evidence" value="ECO:0007669"/>
    <property type="project" value="TreeGrafter"/>
</dbReference>
<evidence type="ECO:0000256" key="4">
    <source>
        <dbReference type="ARBA" id="ARBA00023002"/>
    </source>
</evidence>
<proteinExistence type="inferred from homology"/>
<dbReference type="AlphaFoldDB" id="A0A4C1VZR7"/>
<dbReference type="Pfam" id="PF00676">
    <property type="entry name" value="E1_dh"/>
    <property type="match status" value="1"/>
</dbReference>
<keyword evidence="5" id="KW-0786">Thiamine pyrophosphate</keyword>
<protein>
    <submittedName>
        <fullName evidence="7">2-oxoglutarate dehydrogenase-like, mitochondrial</fullName>
    </submittedName>
</protein>
<comment type="caution">
    <text evidence="7">The sequence shown here is derived from an EMBL/GenBank/DDBJ whole genome shotgun (WGS) entry which is preliminary data.</text>
</comment>
<evidence type="ECO:0000313" key="8">
    <source>
        <dbReference type="Proteomes" id="UP000299102"/>
    </source>
</evidence>
<dbReference type="GO" id="GO:0006099">
    <property type="term" value="P:tricarboxylic acid cycle"/>
    <property type="evidence" value="ECO:0007669"/>
    <property type="project" value="TreeGrafter"/>
</dbReference>
<keyword evidence="4" id="KW-0560">Oxidoreductase</keyword>
<accession>A0A4C1VZR7</accession>
<dbReference type="GO" id="GO:0030976">
    <property type="term" value="F:thiamine pyrophosphate binding"/>
    <property type="evidence" value="ECO:0007669"/>
    <property type="project" value="InterPro"/>
</dbReference>
<sequence length="359" mass="40867">MCYVAGEEHMDMTFQLPERTCIGGAETELTLREIIRRLEQVYCGSMGVEYMHVHDIDCLQFVRERMERPGVLEKTPDQKRLIMRRLTKATFLERYFATKWPAEKRFGLEGGESLIVMMEEIVDTSTEFGIESIVMGMPHRGRLNVLVNVCRKQLTDIFTQFKPMEPKDRGSGDIKYHLGTYIHRFIRKTSKYIKVSLSANPSHLEVVSPVVQGKCRAEQFWRGDNTGDKVMSILMHGDAAFSGQGVVYETMHLSDLPSFTTRGTIHIVVNNQIGYTTDPRFSRSSAYCTGKALITRARLEQVFVITLLLCAEPLAVACYCIGVADFIFLADTSTSPRFLTLLAVSRQLLCWVDMYSYAF</sequence>
<evidence type="ECO:0000256" key="5">
    <source>
        <dbReference type="ARBA" id="ARBA00023052"/>
    </source>
</evidence>
<dbReference type="PANTHER" id="PTHR23152">
    <property type="entry name" value="2-OXOGLUTARATE DEHYDROGENASE"/>
    <property type="match status" value="1"/>
</dbReference>
<evidence type="ECO:0000259" key="6">
    <source>
        <dbReference type="Pfam" id="PF00676"/>
    </source>
</evidence>
<dbReference type="InterPro" id="IPR001017">
    <property type="entry name" value="DH_E1"/>
</dbReference>
<reference evidence="7 8" key="1">
    <citation type="journal article" date="2019" name="Commun. Biol.">
        <title>The bagworm genome reveals a unique fibroin gene that provides high tensile strength.</title>
        <authorList>
            <person name="Kono N."/>
            <person name="Nakamura H."/>
            <person name="Ohtoshi R."/>
            <person name="Tomita M."/>
            <person name="Numata K."/>
            <person name="Arakawa K."/>
        </authorList>
    </citation>
    <scope>NUCLEOTIDE SEQUENCE [LARGE SCALE GENOMIC DNA]</scope>
</reference>
<evidence type="ECO:0000256" key="2">
    <source>
        <dbReference type="ARBA" id="ARBA00006936"/>
    </source>
</evidence>
<name>A0A4C1VZR7_EUMVA</name>
<feature type="domain" description="Dehydrogenase E1 component" evidence="6">
    <location>
        <begin position="94"/>
        <end position="292"/>
    </location>
</feature>
<dbReference type="Gene3D" id="3.40.50.970">
    <property type="match status" value="1"/>
</dbReference>
<organism evidence="7 8">
    <name type="scientific">Eumeta variegata</name>
    <name type="common">Bagworm moth</name>
    <name type="synonym">Eumeta japonica</name>
    <dbReference type="NCBI Taxonomy" id="151549"/>
    <lineage>
        <taxon>Eukaryota</taxon>
        <taxon>Metazoa</taxon>
        <taxon>Ecdysozoa</taxon>
        <taxon>Arthropoda</taxon>
        <taxon>Hexapoda</taxon>
        <taxon>Insecta</taxon>
        <taxon>Pterygota</taxon>
        <taxon>Neoptera</taxon>
        <taxon>Endopterygota</taxon>
        <taxon>Lepidoptera</taxon>
        <taxon>Glossata</taxon>
        <taxon>Ditrysia</taxon>
        <taxon>Tineoidea</taxon>
        <taxon>Psychidae</taxon>
        <taxon>Oiketicinae</taxon>
        <taxon>Eumeta</taxon>
    </lineage>
</organism>
<dbReference type="STRING" id="151549.A0A4C1VZR7"/>
<dbReference type="GO" id="GO:0005739">
    <property type="term" value="C:mitochondrion"/>
    <property type="evidence" value="ECO:0007669"/>
    <property type="project" value="TreeGrafter"/>
</dbReference>
<dbReference type="Proteomes" id="UP000299102">
    <property type="component" value="Unassembled WGS sequence"/>
</dbReference>
<comment type="cofactor">
    <cofactor evidence="1">
        <name>thiamine diphosphate</name>
        <dbReference type="ChEBI" id="CHEBI:58937"/>
    </cofactor>
</comment>
<dbReference type="PANTHER" id="PTHR23152:SF4">
    <property type="entry name" value="2-OXOADIPATE DEHYDROGENASE COMPLEX COMPONENT E1"/>
    <property type="match status" value="1"/>
</dbReference>
<dbReference type="SUPFAM" id="SSF52518">
    <property type="entry name" value="Thiamin diphosphate-binding fold (THDP-binding)"/>
    <property type="match status" value="1"/>
</dbReference>
<dbReference type="OrthoDB" id="413077at2759"/>
<dbReference type="EMBL" id="BGZK01000443">
    <property type="protein sequence ID" value="GBP43802.1"/>
    <property type="molecule type" value="Genomic_DNA"/>
</dbReference>
<keyword evidence="3" id="KW-0809">Transit peptide</keyword>
<dbReference type="GO" id="GO:0004591">
    <property type="term" value="F:oxoglutarate dehydrogenase (succinyl-transferring) activity"/>
    <property type="evidence" value="ECO:0007669"/>
    <property type="project" value="TreeGrafter"/>
</dbReference>
<dbReference type="Gene3D" id="1.10.287.1150">
    <property type="entry name" value="TPP helical domain"/>
    <property type="match status" value="1"/>
</dbReference>
<evidence type="ECO:0000256" key="1">
    <source>
        <dbReference type="ARBA" id="ARBA00001964"/>
    </source>
</evidence>